<keyword evidence="3" id="KW-1185">Reference proteome</keyword>
<dbReference type="Proteomes" id="UP000054564">
    <property type="component" value="Unassembled WGS sequence"/>
</dbReference>
<sequence length="507" mass="55016">MNLGSSRQTFYRTANSYETRIQYLEGIVRLLLNRTEPPQLGFYSSAFPAGSFRYSIDRGLVPLLSKATAELLAITQSSRPTSLPPSPHQCSNAMRPACNRRPPITSSLGSSFFDKSSSAQQEKNFPARAPFSNELPSAHRPAFHETKNNQAKTETKEPDDIIVDCKISVGDPQSPRSGLLTVPPPELSKLVSLMTTSNTDLICSSRPPSRESVTCLSSLRPAAGPSSGLQGNNSPSRLRSLDRLPPAARAKAPIEEHASVTRSPRLKVNIDAPNLDTTPSDLQTSSKPVSVASQRAQSPSEQTLPYPLVSATDPTAAIEARDPPSTSFNIDLAAQTATLPYPLVSATNPTAATSFLSITSITSPVSSTITHAVPTPNLEPSSPDHEDISTLPTPSESSPLPKQKNTPDSYLPTDSNNTDVYPTIQDFPECFYEAELVSITVLDDFVDPQLAPDFTQASLQHYDNINNYLKTLGSDENKINKKKKKKKKKKKTPDPTSTPDNPVLFYV</sequence>
<dbReference type="OrthoDB" id="2509948at2759"/>
<comment type="caution">
    <text evidence="2">The sequence shown here is derived from an EMBL/GenBank/DDBJ whole genome shotgun (WGS) entry which is preliminary data.</text>
</comment>
<feature type="region of interest" description="Disordered" evidence="1">
    <location>
        <begin position="129"/>
        <end position="157"/>
    </location>
</feature>
<gene>
    <name evidence="2" type="ORF">PSTG_14983</name>
</gene>
<organism evidence="2 3">
    <name type="scientific">Puccinia striiformis f. sp. tritici PST-78</name>
    <dbReference type="NCBI Taxonomy" id="1165861"/>
    <lineage>
        <taxon>Eukaryota</taxon>
        <taxon>Fungi</taxon>
        <taxon>Dikarya</taxon>
        <taxon>Basidiomycota</taxon>
        <taxon>Pucciniomycotina</taxon>
        <taxon>Pucciniomycetes</taxon>
        <taxon>Pucciniales</taxon>
        <taxon>Pucciniaceae</taxon>
        <taxon>Puccinia</taxon>
    </lineage>
</organism>
<feature type="region of interest" description="Disordered" evidence="1">
    <location>
        <begin position="474"/>
        <end position="507"/>
    </location>
</feature>
<feature type="region of interest" description="Disordered" evidence="1">
    <location>
        <begin position="76"/>
        <end position="96"/>
    </location>
</feature>
<evidence type="ECO:0000256" key="1">
    <source>
        <dbReference type="SAM" id="MobiDB-lite"/>
    </source>
</evidence>
<accession>A0A0L0UX15</accession>
<evidence type="ECO:0000313" key="3">
    <source>
        <dbReference type="Proteomes" id="UP000054564"/>
    </source>
</evidence>
<name>A0A0L0UX15_9BASI</name>
<evidence type="ECO:0000313" key="2">
    <source>
        <dbReference type="EMBL" id="KNE91587.1"/>
    </source>
</evidence>
<feature type="compositionally biased region" description="Polar residues" evidence="1">
    <location>
        <begin position="403"/>
        <end position="417"/>
    </location>
</feature>
<feature type="compositionally biased region" description="Polar residues" evidence="1">
    <location>
        <begin position="227"/>
        <end position="237"/>
    </location>
</feature>
<dbReference type="AlphaFoldDB" id="A0A0L0UX15"/>
<dbReference type="EMBL" id="AJIL01000196">
    <property type="protein sequence ID" value="KNE91587.1"/>
    <property type="molecule type" value="Genomic_DNA"/>
</dbReference>
<feature type="compositionally biased region" description="Basic and acidic residues" evidence="1">
    <location>
        <begin position="142"/>
        <end position="157"/>
    </location>
</feature>
<feature type="compositionally biased region" description="Basic residues" evidence="1">
    <location>
        <begin position="480"/>
        <end position="491"/>
    </location>
</feature>
<protein>
    <submittedName>
        <fullName evidence="2">Uncharacterized protein</fullName>
    </submittedName>
</protein>
<feature type="compositionally biased region" description="Low complexity" evidence="1">
    <location>
        <begin position="389"/>
        <end position="401"/>
    </location>
</feature>
<proteinExistence type="predicted"/>
<reference evidence="3" key="1">
    <citation type="submission" date="2014-03" db="EMBL/GenBank/DDBJ databases">
        <title>The Genome Sequence of Puccinia striiformis f. sp. tritici PST-78.</title>
        <authorList>
            <consortium name="The Broad Institute Genome Sequencing Platform"/>
            <person name="Cuomo C."/>
            <person name="Hulbert S."/>
            <person name="Chen X."/>
            <person name="Walker B."/>
            <person name="Young S.K."/>
            <person name="Zeng Q."/>
            <person name="Gargeya S."/>
            <person name="Fitzgerald M."/>
            <person name="Haas B."/>
            <person name="Abouelleil A."/>
            <person name="Alvarado L."/>
            <person name="Arachchi H.M."/>
            <person name="Berlin A.M."/>
            <person name="Chapman S.B."/>
            <person name="Goldberg J."/>
            <person name="Griggs A."/>
            <person name="Gujja S."/>
            <person name="Hansen M."/>
            <person name="Howarth C."/>
            <person name="Imamovic A."/>
            <person name="Larimer J."/>
            <person name="McCowan C."/>
            <person name="Montmayeur A."/>
            <person name="Murphy C."/>
            <person name="Neiman D."/>
            <person name="Pearson M."/>
            <person name="Priest M."/>
            <person name="Roberts A."/>
            <person name="Saif S."/>
            <person name="Shea T."/>
            <person name="Sisk P."/>
            <person name="Sykes S."/>
            <person name="Wortman J."/>
            <person name="Nusbaum C."/>
            <person name="Birren B."/>
        </authorList>
    </citation>
    <scope>NUCLEOTIDE SEQUENCE [LARGE SCALE GENOMIC DNA]</scope>
    <source>
        <strain evidence="3">race PST-78</strain>
    </source>
</reference>
<feature type="compositionally biased region" description="Polar residues" evidence="1">
    <location>
        <begin position="275"/>
        <end position="303"/>
    </location>
</feature>
<feature type="region of interest" description="Disordered" evidence="1">
    <location>
        <begin position="370"/>
        <end position="417"/>
    </location>
</feature>
<feature type="region of interest" description="Disordered" evidence="1">
    <location>
        <begin position="202"/>
        <end position="307"/>
    </location>
</feature>